<dbReference type="InterPro" id="IPR017850">
    <property type="entry name" value="Alkaline_phosphatase_core_sf"/>
</dbReference>
<dbReference type="PANTHER" id="PTHR10151">
    <property type="entry name" value="ECTONUCLEOTIDE PYROPHOSPHATASE/PHOSPHODIESTERASE"/>
    <property type="match status" value="1"/>
</dbReference>
<dbReference type="GO" id="GO:0016787">
    <property type="term" value="F:hydrolase activity"/>
    <property type="evidence" value="ECO:0007669"/>
    <property type="project" value="UniProtKB-ARBA"/>
</dbReference>
<dbReference type="PATRIC" id="fig|1196324.3.peg.2052"/>
<dbReference type="Pfam" id="PF01663">
    <property type="entry name" value="Phosphodiest"/>
    <property type="match status" value="1"/>
</dbReference>
<dbReference type="CDD" id="cd16018">
    <property type="entry name" value="Enpp"/>
    <property type="match status" value="1"/>
</dbReference>
<dbReference type="OrthoDB" id="9779418at2"/>
<reference evidence="1 2" key="1">
    <citation type="journal article" date="2012" name="J. Bacteriol.">
        <title>Genome of Bacillus macauensis ZFHKF-1, a Long-Chain-Forming Bacterium.</title>
        <authorList>
            <person name="Cai L."/>
            <person name="Zhang T."/>
        </authorList>
    </citation>
    <scope>NUCLEOTIDE SEQUENCE [LARGE SCALE GENOMIC DNA]</scope>
    <source>
        <strain evidence="1 2">ZFHKF-1</strain>
    </source>
</reference>
<dbReference type="STRING" id="1196324.A374_10048"/>
<evidence type="ECO:0000313" key="1">
    <source>
        <dbReference type="EMBL" id="EIT85571.1"/>
    </source>
</evidence>
<dbReference type="AlphaFoldDB" id="I8J1G5"/>
<comment type="caution">
    <text evidence="1">The sequence shown here is derived from an EMBL/GenBank/DDBJ whole genome shotgun (WGS) entry which is preliminary data.</text>
</comment>
<gene>
    <name evidence="1" type="ORF">A374_10048</name>
</gene>
<sequence>MKRLTKRLIVISFDCLSSLDLPMLKELPHFKELLQQGSYCKSVEPIYPSVTYPSHASIVTGNFPNKHGIVNNTYIQPGALSPDWHWHRKDINGTTLYDEAKKAGMKTAALLWPVTARAKIDYNMPEIFANRPWQFQIPVSLWNGSMGFQLDMHRRFRHIRNGIHQPALDDFVLEATVHTLVTKQPDLMLIHFTDLDTQRHYHGFSSEEALASLRRHDVRLGRIMQALKENDLYESSTLVALGDHSALDESIAIQVNTLFLEKGLITMNEANKVTKWQAFCHSCDGSAYIYLHKQADSALKEQVKQLLEEKMKDEANGIEAMISGEEANKRGADGQCTFMLEAKKGFYFSEALHGGFLHEVTQEEADRHEYTLATHGYSPSKENYDTIFIAAGAGITPHQEISSMRLVDEGPTFARLLGLSLGDTDGNVIEELLHYD</sequence>
<dbReference type="EMBL" id="AKKV01000025">
    <property type="protein sequence ID" value="EIT85571.1"/>
    <property type="molecule type" value="Genomic_DNA"/>
</dbReference>
<evidence type="ECO:0000313" key="2">
    <source>
        <dbReference type="Proteomes" id="UP000004080"/>
    </source>
</evidence>
<dbReference type="PANTHER" id="PTHR10151:SF120">
    <property type="entry name" value="BIS(5'-ADENOSYL)-TRIPHOSPHATASE"/>
    <property type="match status" value="1"/>
</dbReference>
<dbReference type="SUPFAM" id="SSF53649">
    <property type="entry name" value="Alkaline phosphatase-like"/>
    <property type="match status" value="1"/>
</dbReference>
<proteinExistence type="predicted"/>
<name>I8J1G5_9BACL</name>
<dbReference type="InterPro" id="IPR002591">
    <property type="entry name" value="Phosphodiest/P_Trfase"/>
</dbReference>
<accession>I8J1G5</accession>
<organism evidence="1 2">
    <name type="scientific">Fictibacillus macauensis ZFHKF-1</name>
    <dbReference type="NCBI Taxonomy" id="1196324"/>
    <lineage>
        <taxon>Bacteria</taxon>
        <taxon>Bacillati</taxon>
        <taxon>Bacillota</taxon>
        <taxon>Bacilli</taxon>
        <taxon>Bacillales</taxon>
        <taxon>Fictibacillaceae</taxon>
        <taxon>Fictibacillus</taxon>
    </lineage>
</organism>
<dbReference type="Gene3D" id="3.40.720.10">
    <property type="entry name" value="Alkaline Phosphatase, subunit A"/>
    <property type="match status" value="1"/>
</dbReference>
<keyword evidence="2" id="KW-1185">Reference proteome</keyword>
<protein>
    <submittedName>
        <fullName evidence="1">Type I phosphodiesterase/nucleotide pyrophosphatase</fullName>
    </submittedName>
</protein>
<dbReference type="Proteomes" id="UP000004080">
    <property type="component" value="Unassembled WGS sequence"/>
</dbReference>
<dbReference type="eggNOG" id="COG1524">
    <property type="taxonomic scope" value="Bacteria"/>
</dbReference>
<dbReference type="RefSeq" id="WP_007202096.1">
    <property type="nucleotide sequence ID" value="NZ_AKKV01000025.1"/>
</dbReference>